<keyword evidence="1" id="KW-0328">Glycosyltransferase</keyword>
<dbReference type="Proteomes" id="UP000768163">
    <property type="component" value="Unassembled WGS sequence"/>
</dbReference>
<dbReference type="EMBL" id="JAACVF010000007">
    <property type="protein sequence ID" value="NCN64519.1"/>
    <property type="molecule type" value="Genomic_DNA"/>
</dbReference>
<dbReference type="GO" id="GO:0009116">
    <property type="term" value="P:nucleoside metabolic process"/>
    <property type="evidence" value="ECO:0007669"/>
    <property type="project" value="InterPro"/>
</dbReference>
<dbReference type="GO" id="GO:0019509">
    <property type="term" value="P:L-methionine salvage from methylthioadenosine"/>
    <property type="evidence" value="ECO:0007669"/>
    <property type="project" value="TreeGrafter"/>
</dbReference>
<dbReference type="SUPFAM" id="SSF53167">
    <property type="entry name" value="Purine and uridine phosphorylases"/>
    <property type="match status" value="1"/>
</dbReference>
<dbReference type="PANTHER" id="PTHR42679:SF2">
    <property type="entry name" value="S-METHYL-5'-THIOADENOSINE PHOSPHORYLASE"/>
    <property type="match status" value="1"/>
</dbReference>
<gene>
    <name evidence="5" type="ORF">GW779_05160</name>
    <name evidence="4" type="ORF">GW910_00340</name>
</gene>
<proteinExistence type="predicted"/>
<dbReference type="Pfam" id="PF01048">
    <property type="entry name" value="PNP_UDP_1"/>
    <property type="match status" value="1"/>
</dbReference>
<sequence>MHGYSKTGIIGGGNLYDTKILKEAKEEMTLTPYGRVHYYLVGNQPLIIRHGIQRKVPPHRINHKANIFAMEKLAVRYIFSFNSVGSLKKVIKPGDFLIVDDYINFNPVTFYDDVIKHISPEISPELIDVLSKILKKLNLKFHQKGIYFQTSGPRLETKAEINLIKNFADIVGMTMASEATLAKEMDLEYASLCSVDNYANGISENTLLAEDIMKNQSKMTKNIEKIIKEIAEIKI</sequence>
<dbReference type="GO" id="GO:0017061">
    <property type="term" value="F:S-methyl-5-thioadenosine phosphorylase activity"/>
    <property type="evidence" value="ECO:0007669"/>
    <property type="project" value="InterPro"/>
</dbReference>
<dbReference type="EMBL" id="JAACQH010000107">
    <property type="protein sequence ID" value="NCS91776.1"/>
    <property type="molecule type" value="Genomic_DNA"/>
</dbReference>
<dbReference type="AlphaFoldDB" id="A0A8J7YQY5"/>
<reference evidence="4" key="1">
    <citation type="submission" date="2019-11" db="EMBL/GenBank/DDBJ databases">
        <title>Lipid analysis of CO2-rich subsurface aquifers suggests an autotrophy-based deep biosphere with lysolipids enriched in CPR bacteria.</title>
        <authorList>
            <person name="Probst A.J."/>
            <person name="Elling F.J."/>
            <person name="Castelle C.J."/>
            <person name="Zhu Q."/>
            <person name="Elvert M."/>
            <person name="Birarda G."/>
            <person name="Holman H.-Y."/>
            <person name="Lane K.R."/>
            <person name="Ladd B."/>
            <person name="Ryan M.C."/>
            <person name="Woyke T."/>
            <person name="Hinrichs K.-U."/>
            <person name="Banfield J.F."/>
        </authorList>
    </citation>
    <scope>NUCLEOTIDE SEQUENCE</scope>
    <source>
        <strain evidence="4">CG_2015-01_33_1645</strain>
        <strain evidence="5">CG_2015-04_33_537</strain>
    </source>
</reference>
<evidence type="ECO:0000313" key="5">
    <source>
        <dbReference type="EMBL" id="NCS91776.1"/>
    </source>
</evidence>
<protein>
    <submittedName>
        <fullName evidence="4">MTAP family purine nucleoside phosphorylase</fullName>
    </submittedName>
</protein>
<evidence type="ECO:0000256" key="1">
    <source>
        <dbReference type="ARBA" id="ARBA00022676"/>
    </source>
</evidence>
<accession>A0A8J7YQY5</accession>
<evidence type="ECO:0000313" key="6">
    <source>
        <dbReference type="Proteomes" id="UP000768163"/>
    </source>
</evidence>
<dbReference type="PANTHER" id="PTHR42679">
    <property type="entry name" value="S-METHYL-5'-THIOADENOSINE PHOSPHORYLASE"/>
    <property type="match status" value="1"/>
</dbReference>
<dbReference type="Proteomes" id="UP000738826">
    <property type="component" value="Unassembled WGS sequence"/>
</dbReference>
<evidence type="ECO:0000256" key="2">
    <source>
        <dbReference type="ARBA" id="ARBA00022679"/>
    </source>
</evidence>
<keyword evidence="2" id="KW-0808">Transferase</keyword>
<dbReference type="GO" id="GO:0005829">
    <property type="term" value="C:cytosol"/>
    <property type="evidence" value="ECO:0007669"/>
    <property type="project" value="TreeGrafter"/>
</dbReference>
<dbReference type="Gene3D" id="3.40.50.1580">
    <property type="entry name" value="Nucleoside phosphorylase domain"/>
    <property type="match status" value="1"/>
</dbReference>
<comment type="caution">
    <text evidence="4">The sequence shown here is derived from an EMBL/GenBank/DDBJ whole genome shotgun (WGS) entry which is preliminary data.</text>
</comment>
<name>A0A8J7YQY5_9ARCH</name>
<dbReference type="InterPro" id="IPR000845">
    <property type="entry name" value="Nucleoside_phosphorylase_d"/>
</dbReference>
<evidence type="ECO:0000313" key="4">
    <source>
        <dbReference type="EMBL" id="NCN64519.1"/>
    </source>
</evidence>
<feature type="domain" description="Nucleoside phosphorylase" evidence="3">
    <location>
        <begin position="33"/>
        <end position="231"/>
    </location>
</feature>
<dbReference type="InterPro" id="IPR010044">
    <property type="entry name" value="MTAP"/>
</dbReference>
<dbReference type="InterPro" id="IPR035994">
    <property type="entry name" value="Nucleoside_phosphorylase_sf"/>
</dbReference>
<organism evidence="4 6">
    <name type="scientific">Candidatus Altarchaeum hamiconexum</name>
    <dbReference type="NCBI Taxonomy" id="1803513"/>
    <lineage>
        <taxon>Archaea</taxon>
        <taxon>Candidatus Altarchaeota</taxon>
        <taxon>Candidatus Altiarchaeia</taxon>
        <taxon>Candidatus Altarchaeales</taxon>
        <taxon>Candidatus Altarchaeaceae</taxon>
        <taxon>Candidatus Altarchaeum</taxon>
    </lineage>
</organism>
<evidence type="ECO:0000259" key="3">
    <source>
        <dbReference type="Pfam" id="PF01048"/>
    </source>
</evidence>
<dbReference type="CDD" id="cd09010">
    <property type="entry name" value="MTAP_SsMTAPII_like_MTIP"/>
    <property type="match status" value="1"/>
</dbReference>